<dbReference type="EMBL" id="BNCO01000058">
    <property type="protein sequence ID" value="GIL63514.1"/>
    <property type="molecule type" value="Genomic_DNA"/>
</dbReference>
<protein>
    <submittedName>
        <fullName evidence="1">Uncharacterized protein</fullName>
    </submittedName>
</protein>
<dbReference type="AlphaFoldDB" id="A0A8J4BJJ0"/>
<name>A0A8J4BJJ0_9CHLO</name>
<keyword evidence="2" id="KW-1185">Reference proteome</keyword>
<feature type="non-terminal residue" evidence="1">
    <location>
        <position position="1"/>
    </location>
</feature>
<sequence length="254" mass="25740">PELVVRQPGDGAYLLGCQGADTPFSAAAAAAAAAAAVPSTILRRMSSFSTMTSGQLHSSGRPIPLELVGSMYDCCPNRLMPPYDAMAVPLGRQVLGSSPTPGIESVLSPGATNTCSEVGPDAVTEPCFGIQIASPLPYSSSPPAAASDCSNSSSLRQEWVVQASVSPVASTLPTQGLHSTYPAVSTNVAVSAPATTTSAAATAGTGSFQDWQSVRPAAETGFTVGYFPLPTGFQQSCVGGGIEALGLWSGFELH</sequence>
<dbReference type="Proteomes" id="UP000747399">
    <property type="component" value="Unassembled WGS sequence"/>
</dbReference>
<proteinExistence type="predicted"/>
<reference evidence="1" key="1">
    <citation type="journal article" date="2021" name="Proc. Natl. Acad. Sci. U.S.A.">
        <title>Three genomes in the algal genus Volvox reveal the fate of a haploid sex-determining region after a transition to homothallism.</title>
        <authorList>
            <person name="Yamamoto K."/>
            <person name="Hamaji T."/>
            <person name="Kawai-Toyooka H."/>
            <person name="Matsuzaki R."/>
            <person name="Takahashi F."/>
            <person name="Nishimura Y."/>
            <person name="Kawachi M."/>
            <person name="Noguchi H."/>
            <person name="Minakuchi Y."/>
            <person name="Umen J.G."/>
            <person name="Toyoda A."/>
            <person name="Nozaki H."/>
        </authorList>
    </citation>
    <scope>NUCLEOTIDE SEQUENCE</scope>
    <source>
        <strain evidence="1">NIES-3780</strain>
    </source>
</reference>
<evidence type="ECO:0000313" key="1">
    <source>
        <dbReference type="EMBL" id="GIL63514.1"/>
    </source>
</evidence>
<gene>
    <name evidence="1" type="ORF">Vafri_17556</name>
</gene>
<evidence type="ECO:0000313" key="2">
    <source>
        <dbReference type="Proteomes" id="UP000747399"/>
    </source>
</evidence>
<organism evidence="1 2">
    <name type="scientific">Volvox africanus</name>
    <dbReference type="NCBI Taxonomy" id="51714"/>
    <lineage>
        <taxon>Eukaryota</taxon>
        <taxon>Viridiplantae</taxon>
        <taxon>Chlorophyta</taxon>
        <taxon>core chlorophytes</taxon>
        <taxon>Chlorophyceae</taxon>
        <taxon>CS clade</taxon>
        <taxon>Chlamydomonadales</taxon>
        <taxon>Volvocaceae</taxon>
        <taxon>Volvox</taxon>
    </lineage>
</organism>
<accession>A0A8J4BJJ0</accession>
<comment type="caution">
    <text evidence="1">The sequence shown here is derived from an EMBL/GenBank/DDBJ whole genome shotgun (WGS) entry which is preliminary data.</text>
</comment>